<organism evidence="12 13">
    <name type="scientific">Streptomyces jumonjinensis</name>
    <dbReference type="NCBI Taxonomy" id="1945"/>
    <lineage>
        <taxon>Bacteria</taxon>
        <taxon>Bacillati</taxon>
        <taxon>Actinomycetota</taxon>
        <taxon>Actinomycetes</taxon>
        <taxon>Kitasatosporales</taxon>
        <taxon>Streptomycetaceae</taxon>
        <taxon>Streptomyces</taxon>
    </lineage>
</organism>
<protein>
    <submittedName>
        <fullName evidence="12">DUF320 domain-containing protein</fullName>
    </submittedName>
</protein>
<feature type="domain" description="Chaplin" evidence="11">
    <location>
        <begin position="121"/>
        <end position="161"/>
    </location>
</feature>
<dbReference type="RefSeq" id="WP_153521234.1">
    <property type="nucleotide sequence ID" value="NZ_JBEPDZ010000014.1"/>
</dbReference>
<reference evidence="12 13" key="1">
    <citation type="submission" date="2019-05" db="EMBL/GenBank/DDBJ databases">
        <title>Comparative genomics and metabolomics analyses of clavulanic acid producing Streptomyces species provides insight into specialized metabolism and evolution of beta-lactam biosynthetic gene clusters.</title>
        <authorList>
            <person name="Moore M.A."/>
            <person name="Cruz-Morales P."/>
            <person name="Barona Gomez F."/>
            <person name="Kapil T."/>
        </authorList>
    </citation>
    <scope>NUCLEOTIDE SEQUENCE [LARGE SCALE GENOMIC DNA]</scope>
    <source>
        <strain evidence="12 13">NRRL 5741</strain>
    </source>
</reference>
<accession>A0A646KBP4</accession>
<feature type="region of interest" description="Disordered" evidence="8">
    <location>
        <begin position="84"/>
        <end position="122"/>
    </location>
</feature>
<keyword evidence="9" id="KW-0472">Membrane</keyword>
<feature type="chain" id="PRO_5025051643" evidence="10">
    <location>
        <begin position="29"/>
        <end position="268"/>
    </location>
</feature>
<evidence type="ECO:0000256" key="2">
    <source>
        <dbReference type="ARBA" id="ARBA00022512"/>
    </source>
</evidence>
<name>A0A646KBP4_STRJU</name>
<evidence type="ECO:0000256" key="3">
    <source>
        <dbReference type="ARBA" id="ARBA00022525"/>
    </source>
</evidence>
<feature type="region of interest" description="Disordered" evidence="8">
    <location>
        <begin position="166"/>
        <end position="230"/>
    </location>
</feature>
<dbReference type="AlphaFoldDB" id="A0A646KBP4"/>
<evidence type="ECO:0000259" key="11">
    <source>
        <dbReference type="PROSITE" id="PS51884"/>
    </source>
</evidence>
<keyword evidence="9" id="KW-1133">Transmembrane helix</keyword>
<feature type="compositionally biased region" description="Gly residues" evidence="8">
    <location>
        <begin position="92"/>
        <end position="112"/>
    </location>
</feature>
<keyword evidence="9" id="KW-0812">Transmembrane</keyword>
<feature type="signal peptide" evidence="10">
    <location>
        <begin position="1"/>
        <end position="28"/>
    </location>
</feature>
<feature type="transmembrane region" description="Helical" evidence="9">
    <location>
        <begin position="243"/>
        <end position="261"/>
    </location>
</feature>
<comment type="subcellular location">
    <subcellularLocation>
        <location evidence="1">Secreted</location>
        <location evidence="1">Cell wall</location>
    </subcellularLocation>
</comment>
<sequence length="268" mass="25569">MRQVTRKGLITMAAAGGALALGGGYAHAGAEALGGASNSPGVASGNSVQVPVSVPVNACGNSVNLVGLLNPAFGNNCANVSGSATPVNPGGSQPGGPSGGDQVGVAQTGGGAQAVSTAGNSPGVASGNNAQVPVDVPVNACGNSVDVVALLNPVFGNDCVNASGPGNPVEPVNPGNPVEPSNPGNPGEPSTPGKPGDPGPGTPVEKPKPPVSTTPAKPNTPVAHTAEQPKPGVQLAQTGAESLGLIIPVGAGMVLAGAVLYRRARVRA</sequence>
<gene>
    <name evidence="12" type="ORF">FF041_05290</name>
</gene>
<dbReference type="Proteomes" id="UP000419138">
    <property type="component" value="Unassembled WGS sequence"/>
</dbReference>
<keyword evidence="2" id="KW-0134">Cell wall</keyword>
<dbReference type="GO" id="GO:0007155">
    <property type="term" value="P:cell adhesion"/>
    <property type="evidence" value="ECO:0007669"/>
    <property type="project" value="UniProtKB-KW"/>
</dbReference>
<feature type="domain" description="Chaplin" evidence="11">
    <location>
        <begin position="39"/>
        <end position="79"/>
    </location>
</feature>
<keyword evidence="5" id="KW-0130">Cell adhesion</keyword>
<dbReference type="Pfam" id="PF03777">
    <property type="entry name" value="ChpA-C"/>
    <property type="match status" value="2"/>
</dbReference>
<dbReference type="EMBL" id="VCLA01000039">
    <property type="protein sequence ID" value="MQS99644.1"/>
    <property type="molecule type" value="Genomic_DNA"/>
</dbReference>
<comment type="caution">
    <text evidence="12">The sequence shown here is derived from an EMBL/GenBank/DDBJ whole genome shotgun (WGS) entry which is preliminary data.</text>
</comment>
<evidence type="ECO:0000256" key="10">
    <source>
        <dbReference type="SAM" id="SignalP"/>
    </source>
</evidence>
<evidence type="ECO:0000256" key="7">
    <source>
        <dbReference type="PROSITE-ProRule" id="PRU01232"/>
    </source>
</evidence>
<keyword evidence="3" id="KW-0964">Secreted</keyword>
<evidence type="ECO:0000256" key="1">
    <source>
        <dbReference type="ARBA" id="ARBA00004191"/>
    </source>
</evidence>
<dbReference type="InterPro" id="IPR005528">
    <property type="entry name" value="ChpA-H"/>
</dbReference>
<keyword evidence="6 7" id="KW-0034">Amyloid</keyword>
<keyword evidence="4 10" id="KW-0732">Signal</keyword>
<evidence type="ECO:0000256" key="8">
    <source>
        <dbReference type="SAM" id="MobiDB-lite"/>
    </source>
</evidence>
<evidence type="ECO:0000256" key="5">
    <source>
        <dbReference type="ARBA" id="ARBA00022889"/>
    </source>
</evidence>
<evidence type="ECO:0000256" key="4">
    <source>
        <dbReference type="ARBA" id="ARBA00022729"/>
    </source>
</evidence>
<evidence type="ECO:0000313" key="12">
    <source>
        <dbReference type="EMBL" id="MQS99644.1"/>
    </source>
</evidence>
<dbReference type="PROSITE" id="PS51884">
    <property type="entry name" value="CHAPLIN"/>
    <property type="match status" value="2"/>
</dbReference>
<keyword evidence="13" id="KW-1185">Reference proteome</keyword>
<proteinExistence type="predicted"/>
<dbReference type="OrthoDB" id="3544424at2"/>
<evidence type="ECO:0000313" key="13">
    <source>
        <dbReference type="Proteomes" id="UP000419138"/>
    </source>
</evidence>
<evidence type="ECO:0000256" key="9">
    <source>
        <dbReference type="SAM" id="Phobius"/>
    </source>
</evidence>
<dbReference type="InterPro" id="IPR006311">
    <property type="entry name" value="TAT_signal"/>
</dbReference>
<evidence type="ECO:0000256" key="6">
    <source>
        <dbReference type="ARBA" id="ARBA00023087"/>
    </source>
</evidence>
<dbReference type="PROSITE" id="PS51318">
    <property type="entry name" value="TAT"/>
    <property type="match status" value="1"/>
</dbReference>
<feature type="compositionally biased region" description="Low complexity" evidence="8">
    <location>
        <begin position="166"/>
        <end position="194"/>
    </location>
</feature>